<dbReference type="SMART" id="SM00388">
    <property type="entry name" value="HisKA"/>
    <property type="match status" value="1"/>
</dbReference>
<comment type="subcellular location">
    <subcellularLocation>
        <location evidence="2">Membrane</location>
        <topology evidence="2">Multi-pass membrane protein</topology>
    </subcellularLocation>
</comment>
<comment type="catalytic activity">
    <reaction evidence="1">
        <text>ATP + protein L-histidine = ADP + protein N-phospho-L-histidine.</text>
        <dbReference type="EC" id="2.7.13.3"/>
    </reaction>
</comment>
<dbReference type="GO" id="GO:0000155">
    <property type="term" value="F:phosphorelay sensor kinase activity"/>
    <property type="evidence" value="ECO:0007669"/>
    <property type="project" value="InterPro"/>
</dbReference>
<dbReference type="FunFam" id="3.30.565.10:FF:000006">
    <property type="entry name" value="Sensor histidine kinase WalK"/>
    <property type="match status" value="1"/>
</dbReference>
<evidence type="ECO:0000256" key="3">
    <source>
        <dbReference type="ARBA" id="ARBA00012438"/>
    </source>
</evidence>
<dbReference type="Pfam" id="PF00672">
    <property type="entry name" value="HAMP"/>
    <property type="match status" value="1"/>
</dbReference>
<dbReference type="InterPro" id="IPR036890">
    <property type="entry name" value="HATPase_C_sf"/>
</dbReference>
<evidence type="ECO:0000256" key="6">
    <source>
        <dbReference type="ARBA" id="ARBA00022679"/>
    </source>
</evidence>
<evidence type="ECO:0000256" key="2">
    <source>
        <dbReference type="ARBA" id="ARBA00004141"/>
    </source>
</evidence>
<evidence type="ECO:0000256" key="7">
    <source>
        <dbReference type="ARBA" id="ARBA00022692"/>
    </source>
</evidence>
<dbReference type="GeneID" id="78211951"/>
<evidence type="ECO:0000256" key="10">
    <source>
        <dbReference type="ARBA" id="ARBA00023012"/>
    </source>
</evidence>
<evidence type="ECO:0000256" key="1">
    <source>
        <dbReference type="ARBA" id="ARBA00000085"/>
    </source>
</evidence>
<keyword evidence="11 12" id="KW-0472">Membrane</keyword>
<accession>A0A5P5ZIF8</accession>
<dbReference type="Gene3D" id="1.10.287.130">
    <property type="match status" value="1"/>
</dbReference>
<gene>
    <name evidence="15" type="ORF">LA749_03015</name>
</gene>
<dbReference type="EMBL" id="CP044496">
    <property type="protein sequence ID" value="QFG51018.1"/>
    <property type="molecule type" value="Genomic_DNA"/>
</dbReference>
<evidence type="ECO:0000313" key="15">
    <source>
        <dbReference type="EMBL" id="QFG51018.1"/>
    </source>
</evidence>
<feature type="transmembrane region" description="Helical" evidence="12">
    <location>
        <begin position="197"/>
        <end position="220"/>
    </location>
</feature>
<dbReference type="CDD" id="cd06225">
    <property type="entry name" value="HAMP"/>
    <property type="match status" value="1"/>
</dbReference>
<dbReference type="InterPro" id="IPR041610">
    <property type="entry name" value="ArlS_N"/>
</dbReference>
<dbReference type="SUPFAM" id="SSF158472">
    <property type="entry name" value="HAMP domain-like"/>
    <property type="match status" value="1"/>
</dbReference>
<dbReference type="PANTHER" id="PTHR45528:SF12">
    <property type="entry name" value="SENSOR HISTIDINE KINASE ARSS"/>
    <property type="match status" value="1"/>
</dbReference>
<dbReference type="Pfam" id="PF02518">
    <property type="entry name" value="HATPase_c"/>
    <property type="match status" value="1"/>
</dbReference>
<dbReference type="Gene3D" id="3.30.565.10">
    <property type="entry name" value="Histidine kinase-like ATPase, C-terminal domain"/>
    <property type="match status" value="1"/>
</dbReference>
<keyword evidence="7 12" id="KW-0812">Transmembrane</keyword>
<dbReference type="InterPro" id="IPR003661">
    <property type="entry name" value="HisK_dim/P_dom"/>
</dbReference>
<dbReference type="InterPro" id="IPR004358">
    <property type="entry name" value="Sig_transdc_His_kin-like_C"/>
</dbReference>
<dbReference type="EC" id="2.7.13.3" evidence="3"/>
<dbReference type="Pfam" id="PF00512">
    <property type="entry name" value="HisKA"/>
    <property type="match status" value="1"/>
</dbReference>
<dbReference type="Proteomes" id="UP000325393">
    <property type="component" value="Chromosome"/>
</dbReference>
<evidence type="ECO:0000256" key="12">
    <source>
        <dbReference type="SAM" id="Phobius"/>
    </source>
</evidence>
<dbReference type="CDD" id="cd00082">
    <property type="entry name" value="HisKA"/>
    <property type="match status" value="1"/>
</dbReference>
<dbReference type="PROSITE" id="PS50885">
    <property type="entry name" value="HAMP"/>
    <property type="match status" value="1"/>
</dbReference>
<dbReference type="SMART" id="SM00304">
    <property type="entry name" value="HAMP"/>
    <property type="match status" value="1"/>
</dbReference>
<dbReference type="InterPro" id="IPR003660">
    <property type="entry name" value="HAMP_dom"/>
</dbReference>
<evidence type="ECO:0000256" key="5">
    <source>
        <dbReference type="ARBA" id="ARBA00022553"/>
    </source>
</evidence>
<dbReference type="RefSeq" id="WP_056970440.1">
    <property type="nucleotide sequence ID" value="NZ_AP014808.1"/>
</dbReference>
<evidence type="ECO:0000259" key="14">
    <source>
        <dbReference type="PROSITE" id="PS50885"/>
    </source>
</evidence>
<evidence type="ECO:0000313" key="16">
    <source>
        <dbReference type="Proteomes" id="UP000325393"/>
    </source>
</evidence>
<dbReference type="GO" id="GO:0016020">
    <property type="term" value="C:membrane"/>
    <property type="evidence" value="ECO:0007669"/>
    <property type="project" value="UniProtKB-SubCell"/>
</dbReference>
<organism evidence="15 16">
    <name type="scientific">Lactobacillus acetotolerans</name>
    <dbReference type="NCBI Taxonomy" id="1600"/>
    <lineage>
        <taxon>Bacteria</taxon>
        <taxon>Bacillati</taxon>
        <taxon>Bacillota</taxon>
        <taxon>Bacilli</taxon>
        <taxon>Lactobacillales</taxon>
        <taxon>Lactobacillaceae</taxon>
        <taxon>Lactobacillus</taxon>
    </lineage>
</organism>
<keyword evidence="6" id="KW-0808">Transferase</keyword>
<feature type="transmembrane region" description="Helical" evidence="12">
    <location>
        <begin position="21"/>
        <end position="45"/>
    </location>
</feature>
<protein>
    <recommendedName>
        <fullName evidence="4">Signal transduction histidine-protein kinase ArlS</fullName>
        <ecNumber evidence="3">2.7.13.3</ecNumber>
    </recommendedName>
</protein>
<evidence type="ECO:0000256" key="9">
    <source>
        <dbReference type="ARBA" id="ARBA00022989"/>
    </source>
</evidence>
<name>A0A5P5ZIF8_9LACO</name>
<reference evidence="15 16" key="1">
    <citation type="submission" date="2019-09" db="EMBL/GenBank/DDBJ databases">
        <title>Genome sequencing of Lactobacillus acetotolerans.</title>
        <authorList>
            <person name="Kim K."/>
        </authorList>
    </citation>
    <scope>NUCLEOTIDE SEQUENCE [LARGE SCALE GENOMIC DNA]</scope>
    <source>
        <strain evidence="15 16">LA749</strain>
    </source>
</reference>
<feature type="domain" description="HAMP" evidence="14">
    <location>
        <begin position="221"/>
        <end position="275"/>
    </location>
</feature>
<dbReference type="Gene3D" id="6.10.340.10">
    <property type="match status" value="1"/>
</dbReference>
<keyword evidence="9 12" id="KW-1133">Transmembrane helix</keyword>
<keyword evidence="8 15" id="KW-0418">Kinase</keyword>
<evidence type="ECO:0000256" key="11">
    <source>
        <dbReference type="ARBA" id="ARBA00023136"/>
    </source>
</evidence>
<dbReference type="PRINTS" id="PR00344">
    <property type="entry name" value="BCTRLSENSOR"/>
</dbReference>
<proteinExistence type="predicted"/>
<feature type="domain" description="Histidine kinase" evidence="13">
    <location>
        <begin position="283"/>
        <end position="501"/>
    </location>
</feature>
<dbReference type="InterPro" id="IPR003594">
    <property type="entry name" value="HATPase_dom"/>
</dbReference>
<evidence type="ECO:0000256" key="8">
    <source>
        <dbReference type="ARBA" id="ARBA00022777"/>
    </source>
</evidence>
<dbReference type="SMART" id="SM00387">
    <property type="entry name" value="HATPase_c"/>
    <property type="match status" value="1"/>
</dbReference>
<dbReference type="SUPFAM" id="SSF47384">
    <property type="entry name" value="Homodimeric domain of signal transducing histidine kinase"/>
    <property type="match status" value="1"/>
</dbReference>
<dbReference type="PROSITE" id="PS50109">
    <property type="entry name" value="HIS_KIN"/>
    <property type="match status" value="1"/>
</dbReference>
<dbReference type="AlphaFoldDB" id="A0A5P5ZIF8"/>
<dbReference type="SUPFAM" id="SSF55874">
    <property type="entry name" value="ATPase domain of HSP90 chaperone/DNA topoisomerase II/histidine kinase"/>
    <property type="match status" value="1"/>
</dbReference>
<dbReference type="InterPro" id="IPR036097">
    <property type="entry name" value="HisK_dim/P_sf"/>
</dbReference>
<dbReference type="InterPro" id="IPR050398">
    <property type="entry name" value="HssS/ArlS-like"/>
</dbReference>
<dbReference type="PANTHER" id="PTHR45528">
    <property type="entry name" value="SENSOR HISTIDINE KINASE CPXA"/>
    <property type="match status" value="1"/>
</dbReference>
<dbReference type="OrthoDB" id="9786919at2"/>
<sequence length="518" mass="58859">MKTMKKKQNKKGTRHSSLIMRWVSIVTLTITVSFILFSAVIYSVVSQQSLVQQKGISRNVVTSLDQRLQPISSELQISNVIPALSPSTRRVLQGNPAISQKNYSNNAFNDDLISSISNPDINVAVYNKHNEVVFANGDSSPNFHEFHDNYKIEKVHQNGRAVLMTYQKVRSNRNGKITGYIIVANQMSYYNSLMKNLLKWMIGISIVAIIVFIGIAFIIVRNIVNPIKEMSKVAHKVNENPTSDVRIRDFHRNDEVEELATSFNKMLDRMQGYIDQQKEFVGDVSHELRTPVAVIEGHLNMLERWGKDDPEILNESLKASLQEAKRMQHLIQEMLDLTRAEQIDVQYPNAVTRVSEVLGRVVNNMAMVHKDFSIQLDIDDLPADTEIQIYQGHLEQILVILIDNGIKYSTDRKQINVSADLFDNEVHIIVQDFGEGISKENQSKIFNRFYRVDKARTRERGGNGLGLSIAQKLVTSYHGTISVDSVEGQGSQFKITFPALSKREAKKLKKRSSKIEKM</sequence>
<dbReference type="FunFam" id="1.10.287.130:FF:000001">
    <property type="entry name" value="Two-component sensor histidine kinase"/>
    <property type="match status" value="1"/>
</dbReference>
<evidence type="ECO:0000256" key="4">
    <source>
        <dbReference type="ARBA" id="ARBA00015735"/>
    </source>
</evidence>
<dbReference type="InterPro" id="IPR005467">
    <property type="entry name" value="His_kinase_dom"/>
</dbReference>
<keyword evidence="10" id="KW-0902">Two-component regulatory system</keyword>
<evidence type="ECO:0000259" key="13">
    <source>
        <dbReference type="PROSITE" id="PS50109"/>
    </source>
</evidence>
<keyword evidence="5" id="KW-0597">Phosphoprotein</keyword>
<dbReference type="Pfam" id="PF18719">
    <property type="entry name" value="ArlS_N"/>
    <property type="match status" value="1"/>
</dbReference>